<reference evidence="1 2" key="1">
    <citation type="journal article" date="2013" name="Genome Biol. Evol.">
        <title>Genomes of Stigonematalean cyanobacteria (subsection V) and the evolution of oxygenic photosynthesis from prokaryotes to plastids.</title>
        <authorList>
            <person name="Dagan T."/>
            <person name="Roettger M."/>
            <person name="Stucken K."/>
            <person name="Landan G."/>
            <person name="Koch R."/>
            <person name="Major P."/>
            <person name="Gould S.B."/>
            <person name="Goremykin V.V."/>
            <person name="Rippka R."/>
            <person name="Tandeau de Marsac N."/>
            <person name="Gugger M."/>
            <person name="Lockhart P.J."/>
            <person name="Allen J.F."/>
            <person name="Brune I."/>
            <person name="Maus I."/>
            <person name="Puhler A."/>
            <person name="Martin W.F."/>
        </authorList>
    </citation>
    <scope>NUCLEOTIDE SEQUENCE [LARGE SCALE GENOMIC DNA]</scope>
    <source>
        <strain evidence="1 2">PCC 7110</strain>
    </source>
</reference>
<dbReference type="EMBL" id="ANNX02000020">
    <property type="protein sequence ID" value="KYC42087.1"/>
    <property type="molecule type" value="Genomic_DNA"/>
</dbReference>
<evidence type="ECO:0000313" key="2">
    <source>
        <dbReference type="Proteomes" id="UP000076925"/>
    </source>
</evidence>
<proteinExistence type="predicted"/>
<dbReference type="OrthoDB" id="516662at2"/>
<gene>
    <name evidence="1" type="ORF">WA1_18980</name>
</gene>
<evidence type="ECO:0000313" key="1">
    <source>
        <dbReference type="EMBL" id="KYC42087.1"/>
    </source>
</evidence>
<dbReference type="Proteomes" id="UP000076925">
    <property type="component" value="Unassembled WGS sequence"/>
</dbReference>
<name>A0A139XBK8_9CYAN</name>
<protein>
    <submittedName>
        <fullName evidence="1">Uncharacterized protein</fullName>
    </submittedName>
</protein>
<sequence length="68" mass="7825">MDKEQIRYLAHEAAELSKQGIKLIKAGKYKEGHSYMRRAYLASKECQSLINEGKVQKTLEQFEELHAG</sequence>
<dbReference type="RefSeq" id="WP_017741993.1">
    <property type="nucleotide sequence ID" value="NZ_KQ976354.1"/>
</dbReference>
<dbReference type="STRING" id="128403.WA1_18980"/>
<organism evidence="1 2">
    <name type="scientific">Scytonema hofmannii PCC 7110</name>
    <dbReference type="NCBI Taxonomy" id="128403"/>
    <lineage>
        <taxon>Bacteria</taxon>
        <taxon>Bacillati</taxon>
        <taxon>Cyanobacteriota</taxon>
        <taxon>Cyanophyceae</taxon>
        <taxon>Nostocales</taxon>
        <taxon>Scytonemataceae</taxon>
        <taxon>Scytonema</taxon>
    </lineage>
</organism>
<keyword evidence="2" id="KW-1185">Reference proteome</keyword>
<comment type="caution">
    <text evidence="1">The sequence shown here is derived from an EMBL/GenBank/DDBJ whole genome shotgun (WGS) entry which is preliminary data.</text>
</comment>
<dbReference type="AlphaFoldDB" id="A0A139XBK8"/>
<accession>A0A139XBK8</accession>